<dbReference type="AlphaFoldDB" id="A0AAD9KJT3"/>
<reference evidence="2" key="1">
    <citation type="journal article" date="2023" name="Mol. Biol. Evol.">
        <title>Third-Generation Sequencing Reveals the Adaptive Role of the Epigenome in Three Deep-Sea Polychaetes.</title>
        <authorList>
            <person name="Perez M."/>
            <person name="Aroh O."/>
            <person name="Sun Y."/>
            <person name="Lan Y."/>
            <person name="Juniper S.K."/>
            <person name="Young C.R."/>
            <person name="Angers B."/>
            <person name="Qian P.Y."/>
        </authorList>
    </citation>
    <scope>NUCLEOTIDE SEQUENCE</scope>
    <source>
        <strain evidence="2">R07B-5</strain>
    </source>
</reference>
<accession>A0AAD9KJT3</accession>
<protein>
    <recommendedName>
        <fullName evidence="4">Secreted protein</fullName>
    </recommendedName>
</protein>
<dbReference type="EMBL" id="JAODUO010000945">
    <property type="protein sequence ID" value="KAK2172617.1"/>
    <property type="molecule type" value="Genomic_DNA"/>
</dbReference>
<sequence>MARLLWMSIFFRHLVMTKSIICQCPERGCIPVVLCSLFCLYMVYFTISSNSEHRASRSSPLELHSPIPCLPMTKSHLSLSLPILTLKSPISSSLSV</sequence>
<name>A0AAD9KJT3_RIDPI</name>
<feature type="signal peptide" evidence="1">
    <location>
        <begin position="1"/>
        <end position="17"/>
    </location>
</feature>
<dbReference type="Proteomes" id="UP001209878">
    <property type="component" value="Unassembled WGS sequence"/>
</dbReference>
<organism evidence="2 3">
    <name type="scientific">Ridgeia piscesae</name>
    <name type="common">Tubeworm</name>
    <dbReference type="NCBI Taxonomy" id="27915"/>
    <lineage>
        <taxon>Eukaryota</taxon>
        <taxon>Metazoa</taxon>
        <taxon>Spiralia</taxon>
        <taxon>Lophotrochozoa</taxon>
        <taxon>Annelida</taxon>
        <taxon>Polychaeta</taxon>
        <taxon>Sedentaria</taxon>
        <taxon>Canalipalpata</taxon>
        <taxon>Sabellida</taxon>
        <taxon>Siboglinidae</taxon>
        <taxon>Ridgeia</taxon>
    </lineage>
</organism>
<evidence type="ECO:0000256" key="1">
    <source>
        <dbReference type="SAM" id="SignalP"/>
    </source>
</evidence>
<proteinExistence type="predicted"/>
<keyword evidence="3" id="KW-1185">Reference proteome</keyword>
<keyword evidence="1" id="KW-0732">Signal</keyword>
<evidence type="ECO:0008006" key="4">
    <source>
        <dbReference type="Google" id="ProtNLM"/>
    </source>
</evidence>
<evidence type="ECO:0000313" key="2">
    <source>
        <dbReference type="EMBL" id="KAK2172617.1"/>
    </source>
</evidence>
<evidence type="ECO:0000313" key="3">
    <source>
        <dbReference type="Proteomes" id="UP001209878"/>
    </source>
</evidence>
<gene>
    <name evidence="2" type="ORF">NP493_946g00008</name>
</gene>
<feature type="chain" id="PRO_5042248075" description="Secreted protein" evidence="1">
    <location>
        <begin position="18"/>
        <end position="96"/>
    </location>
</feature>
<comment type="caution">
    <text evidence="2">The sequence shown here is derived from an EMBL/GenBank/DDBJ whole genome shotgun (WGS) entry which is preliminary data.</text>
</comment>